<dbReference type="AlphaFoldDB" id="A0A1H6Z006"/>
<evidence type="ECO:0000256" key="2">
    <source>
        <dbReference type="SAM" id="SignalP"/>
    </source>
</evidence>
<keyword evidence="6" id="KW-1185">Reference proteome</keyword>
<dbReference type="Pfam" id="PF13229">
    <property type="entry name" value="Beta_helix"/>
    <property type="match status" value="2"/>
</dbReference>
<dbReference type="SMART" id="SM00710">
    <property type="entry name" value="PbH1"/>
    <property type="match status" value="7"/>
</dbReference>
<dbReference type="InterPro" id="IPR024535">
    <property type="entry name" value="RHGA/B-epi-like_pectate_lyase"/>
</dbReference>
<dbReference type="PANTHER" id="PTHR31736:SF19">
    <property type="entry name" value="PECTIN LYASE SUPERFAMILY PROTEIN-RELATED"/>
    <property type="match status" value="1"/>
</dbReference>
<feature type="domain" description="Right handed beta helix" evidence="4">
    <location>
        <begin position="241"/>
        <end position="322"/>
    </location>
</feature>
<dbReference type="STRING" id="529704.SAMN02927913_3482"/>
<feature type="chain" id="PRO_5011737410" evidence="2">
    <location>
        <begin position="30"/>
        <end position="369"/>
    </location>
</feature>
<feature type="signal peptide" evidence="2">
    <location>
        <begin position="1"/>
        <end position="29"/>
    </location>
</feature>
<dbReference type="InterPro" id="IPR039448">
    <property type="entry name" value="Beta_helix"/>
</dbReference>
<dbReference type="PANTHER" id="PTHR31736">
    <property type="match status" value="1"/>
</dbReference>
<dbReference type="Proteomes" id="UP000199420">
    <property type="component" value="Unassembled WGS sequence"/>
</dbReference>
<feature type="domain" description="Rhamnogalacturonase A/B/Epimerase-like pectate lyase" evidence="3">
    <location>
        <begin position="39"/>
        <end position="84"/>
    </location>
</feature>
<organism evidence="5 6">
    <name type="scientific">Frateuria terrea</name>
    <dbReference type="NCBI Taxonomy" id="529704"/>
    <lineage>
        <taxon>Bacteria</taxon>
        <taxon>Pseudomonadati</taxon>
        <taxon>Pseudomonadota</taxon>
        <taxon>Gammaproteobacteria</taxon>
        <taxon>Lysobacterales</taxon>
        <taxon>Rhodanobacteraceae</taxon>
        <taxon>Frateuria</taxon>
    </lineage>
</organism>
<dbReference type="InterPro" id="IPR006311">
    <property type="entry name" value="TAT_signal"/>
</dbReference>
<dbReference type="InterPro" id="IPR012334">
    <property type="entry name" value="Pectin_lyas_fold"/>
</dbReference>
<name>A0A1H6Z006_9GAMM</name>
<dbReference type="SUPFAM" id="SSF51126">
    <property type="entry name" value="Pectin lyase-like"/>
    <property type="match status" value="1"/>
</dbReference>
<reference evidence="5 6" key="1">
    <citation type="submission" date="2016-10" db="EMBL/GenBank/DDBJ databases">
        <authorList>
            <person name="de Groot N.N."/>
        </authorList>
    </citation>
    <scope>NUCLEOTIDE SEQUENCE [LARGE SCALE GENOMIC DNA]</scope>
    <source>
        <strain evidence="5 6">DSM 26515</strain>
    </source>
</reference>
<evidence type="ECO:0000259" key="3">
    <source>
        <dbReference type="Pfam" id="PF12708"/>
    </source>
</evidence>
<dbReference type="EMBL" id="FNYC01000008">
    <property type="protein sequence ID" value="SEJ45996.1"/>
    <property type="molecule type" value="Genomic_DNA"/>
</dbReference>
<evidence type="ECO:0000313" key="5">
    <source>
        <dbReference type="EMBL" id="SEJ45996.1"/>
    </source>
</evidence>
<sequence>MLPQAPRRTFLQRAAALAAATLLAPLSRAAGAAAGDTVIDVRSKGARGDGKGDDTAAFQAAIDALPARGGTVRVPAGNYMIDAARSIALRSNMHLDMAADAQLTALPNARKRYHVLRVWRAHDVRITGGRIVGERDQHQGSEGEWGYGINISASRNVTVDGTHISGCWGDGMWIGALGKRAAAELSMDVTVRNVVSTNNRRQGLSIGPCTRVRILDSTFSDTHGTKPEAGIDLEPQKQGPTSDVLIEGCTITGNNGCGVEVHKNVSGLVIRRCTIRDNAGYGVLAVDMNDLWVDGNTVTGNGLTGVTVAGRTRDAKITGNTLQSNGTRYVHRMLKALVSAGSAKGNRKRDADLRIDANTANVRSSDNTF</sequence>
<keyword evidence="2" id="KW-0732">Signal</keyword>
<protein>
    <submittedName>
        <fullName evidence="5">Right handed beta helix region</fullName>
    </submittedName>
</protein>
<proteinExistence type="predicted"/>
<evidence type="ECO:0000259" key="4">
    <source>
        <dbReference type="Pfam" id="PF13229"/>
    </source>
</evidence>
<dbReference type="PROSITE" id="PS51318">
    <property type="entry name" value="TAT"/>
    <property type="match status" value="1"/>
</dbReference>
<dbReference type="Pfam" id="PF12708">
    <property type="entry name" value="Pect-lyase_RHGA_epim"/>
    <property type="match status" value="1"/>
</dbReference>
<dbReference type="InterPro" id="IPR006626">
    <property type="entry name" value="PbH1"/>
</dbReference>
<keyword evidence="1" id="KW-1015">Disulfide bond</keyword>
<dbReference type="InterPro" id="IPR011050">
    <property type="entry name" value="Pectin_lyase_fold/virulence"/>
</dbReference>
<gene>
    <name evidence="5" type="ORF">SAMN04487997_3460</name>
</gene>
<dbReference type="Gene3D" id="2.160.20.10">
    <property type="entry name" value="Single-stranded right-handed beta-helix, Pectin lyase-like"/>
    <property type="match status" value="1"/>
</dbReference>
<accession>A0A1H6Z006</accession>
<evidence type="ECO:0000256" key="1">
    <source>
        <dbReference type="ARBA" id="ARBA00023157"/>
    </source>
</evidence>
<evidence type="ECO:0000313" key="6">
    <source>
        <dbReference type="Proteomes" id="UP000199420"/>
    </source>
</evidence>
<feature type="domain" description="Right handed beta helix" evidence="4">
    <location>
        <begin position="135"/>
        <end position="229"/>
    </location>
</feature>
<dbReference type="RefSeq" id="WP_175483811.1">
    <property type="nucleotide sequence ID" value="NZ_FNYC01000008.1"/>
</dbReference>